<organism evidence="1 2">
    <name type="scientific">Cuneatibacter caecimuris</name>
    <dbReference type="NCBI Taxonomy" id="1796618"/>
    <lineage>
        <taxon>Bacteria</taxon>
        <taxon>Bacillati</taxon>
        <taxon>Bacillota</taxon>
        <taxon>Clostridia</taxon>
        <taxon>Lachnospirales</taxon>
        <taxon>Lachnospiraceae</taxon>
        <taxon>Cuneatibacter</taxon>
    </lineage>
</organism>
<protein>
    <submittedName>
        <fullName evidence="1">Uncharacterized protein</fullName>
    </submittedName>
</protein>
<gene>
    <name evidence="1" type="ORF">EV209_0219</name>
</gene>
<dbReference type="RefSeq" id="WP_130432206.1">
    <property type="nucleotide sequence ID" value="NZ_SGXF01000001.1"/>
</dbReference>
<accession>A0A4Q7PMP2</accession>
<name>A0A4Q7PMP2_9FIRM</name>
<sequence length="75" mass="8492">MNYVQLMPCNADMYAVFREEDGSIFRLKVVLFALSDDGCVYALTFSSDEGIDNTIVNMCSNFVRYEMEGGVIRES</sequence>
<dbReference type="Proteomes" id="UP000292927">
    <property type="component" value="Unassembled WGS sequence"/>
</dbReference>
<dbReference type="AlphaFoldDB" id="A0A4Q7PMP2"/>
<dbReference type="EMBL" id="SGXF01000001">
    <property type="protein sequence ID" value="RZT02114.1"/>
    <property type="molecule type" value="Genomic_DNA"/>
</dbReference>
<evidence type="ECO:0000313" key="2">
    <source>
        <dbReference type="Proteomes" id="UP000292927"/>
    </source>
</evidence>
<comment type="caution">
    <text evidence="1">The sequence shown here is derived from an EMBL/GenBank/DDBJ whole genome shotgun (WGS) entry which is preliminary data.</text>
</comment>
<evidence type="ECO:0000313" key="1">
    <source>
        <dbReference type="EMBL" id="RZT02114.1"/>
    </source>
</evidence>
<dbReference type="OrthoDB" id="2042995at2"/>
<keyword evidence="2" id="KW-1185">Reference proteome</keyword>
<reference evidence="1 2" key="1">
    <citation type="submission" date="2019-02" db="EMBL/GenBank/DDBJ databases">
        <title>Genomic Encyclopedia of Type Strains, Phase IV (KMG-IV): sequencing the most valuable type-strain genomes for metagenomic binning, comparative biology and taxonomic classification.</title>
        <authorList>
            <person name="Goeker M."/>
        </authorList>
    </citation>
    <scope>NUCLEOTIDE SEQUENCE [LARGE SCALE GENOMIC DNA]</scope>
    <source>
        <strain evidence="1 2">DSM 29486</strain>
    </source>
</reference>
<proteinExistence type="predicted"/>